<reference evidence="7 8" key="1">
    <citation type="submission" date="2021-03" db="EMBL/GenBank/DDBJ databases">
        <title>Genomic and phenotypic characterization of Chloracidobacterium isolates provides evidence for multiple species.</title>
        <authorList>
            <person name="Saini M.K."/>
            <person name="Costas A.M.G."/>
            <person name="Tank M."/>
            <person name="Bryant D.A."/>
        </authorList>
    </citation>
    <scope>NUCLEOTIDE SEQUENCE [LARGE SCALE GENOMIC DNA]</scope>
    <source>
        <strain evidence="7 8">N</strain>
    </source>
</reference>
<dbReference type="Pfam" id="PF00916">
    <property type="entry name" value="Sulfate_transp"/>
    <property type="match status" value="1"/>
</dbReference>
<name>A0ABX8B256_9BACT</name>
<protein>
    <submittedName>
        <fullName evidence="7">SulP family inorganic anion transporter</fullName>
    </submittedName>
</protein>
<feature type="transmembrane region" description="Helical" evidence="5">
    <location>
        <begin position="95"/>
        <end position="113"/>
    </location>
</feature>
<evidence type="ECO:0000313" key="7">
    <source>
        <dbReference type="EMBL" id="QUV94682.1"/>
    </source>
</evidence>
<keyword evidence="4 5" id="KW-0472">Membrane</keyword>
<evidence type="ECO:0000313" key="8">
    <source>
        <dbReference type="Proteomes" id="UP000677668"/>
    </source>
</evidence>
<dbReference type="InterPro" id="IPR011547">
    <property type="entry name" value="SLC26A/SulP_dom"/>
</dbReference>
<feature type="domain" description="SLC26A/SulP transporter" evidence="6">
    <location>
        <begin position="19"/>
        <end position="395"/>
    </location>
</feature>
<feature type="transmembrane region" description="Helical" evidence="5">
    <location>
        <begin position="372"/>
        <end position="389"/>
    </location>
</feature>
<keyword evidence="3 5" id="KW-1133">Transmembrane helix</keyword>
<evidence type="ECO:0000259" key="6">
    <source>
        <dbReference type="Pfam" id="PF00916"/>
    </source>
</evidence>
<evidence type="ECO:0000256" key="4">
    <source>
        <dbReference type="ARBA" id="ARBA00023136"/>
    </source>
</evidence>
<evidence type="ECO:0000256" key="2">
    <source>
        <dbReference type="ARBA" id="ARBA00022692"/>
    </source>
</evidence>
<keyword evidence="2 5" id="KW-0812">Transmembrane</keyword>
<feature type="transmembrane region" description="Helical" evidence="5">
    <location>
        <begin position="48"/>
        <end position="65"/>
    </location>
</feature>
<evidence type="ECO:0000256" key="3">
    <source>
        <dbReference type="ARBA" id="ARBA00022989"/>
    </source>
</evidence>
<gene>
    <name evidence="7" type="ORF">J8C05_04330</name>
</gene>
<organism evidence="7 8">
    <name type="scientific">Chloracidobacterium sp. N</name>
    <dbReference type="NCBI Taxonomy" id="2821540"/>
    <lineage>
        <taxon>Bacteria</taxon>
        <taxon>Pseudomonadati</taxon>
        <taxon>Acidobacteriota</taxon>
        <taxon>Terriglobia</taxon>
        <taxon>Terriglobales</taxon>
        <taxon>Acidobacteriaceae</taxon>
        <taxon>Chloracidobacterium</taxon>
        <taxon>Chloracidobacterium aggregatum</taxon>
    </lineage>
</organism>
<dbReference type="Proteomes" id="UP000677668">
    <property type="component" value="Chromosome 1"/>
</dbReference>
<keyword evidence="8" id="KW-1185">Reference proteome</keyword>
<dbReference type="PANTHER" id="PTHR11814">
    <property type="entry name" value="SULFATE TRANSPORTER"/>
    <property type="match status" value="1"/>
</dbReference>
<feature type="transmembrane region" description="Helical" evidence="5">
    <location>
        <begin position="409"/>
        <end position="436"/>
    </location>
</feature>
<evidence type="ECO:0000256" key="1">
    <source>
        <dbReference type="ARBA" id="ARBA00004141"/>
    </source>
</evidence>
<dbReference type="RefSeq" id="WP_211422957.1">
    <property type="nucleotide sequence ID" value="NZ_CP072642.1"/>
</dbReference>
<accession>A0ABX8B256</accession>
<sequence length="533" mass="57023">MNAQESVPQRLDPGIRANLRYDFPAGVVVFLVALPLCLGIALASNAPLFSGIIAGIVGGIIIAPLSGSALSVSGPAAGLAVIVAQGIATAGDFRAFLAAVVLAGLFQIVFALIRGGGLADYIPNCVIKGMLAGIGIVIILKQIPHALGRDQDFTFTDTLSFLNFEESSTIGAIIAGIFSAQPTAVGITLLSLVVLLVWEHPRLKQIPWLILLPGPLVVVVLGLLINETLRWSGSQLYLRAEEAHLVALPVATDLQSFIAQFTFPDVQALQRAEIIKLALTLAVVASLETLLCVEASDKMDPFKRISQPNRELFAQGVGNMVSGLIGGLPLTSVIVRTTANIYAGGRTRMSAFIHGLLLLFAVFLIPGLLNRIPIASLAAILLLVGYKLAKPELFKAMYAQGYAQFAPFVVTVVAIVATDLLVGIGIGLVFGLFFVIRANYRSAVTLVSHEDAYLLRFNKDATFINKIELKRKLQSIPDGATLFIDGTRALYVDQDILDVVNEFRAAARYRNITVSTSNFDEKAPRLPQPQPAH</sequence>
<comment type="subcellular location">
    <subcellularLocation>
        <location evidence="1">Membrane</location>
        <topology evidence="1">Multi-pass membrane protein</topology>
    </subcellularLocation>
</comment>
<evidence type="ECO:0000256" key="5">
    <source>
        <dbReference type="SAM" id="Phobius"/>
    </source>
</evidence>
<feature type="transmembrane region" description="Helical" evidence="5">
    <location>
        <begin position="208"/>
        <end position="225"/>
    </location>
</feature>
<feature type="transmembrane region" description="Helical" evidence="5">
    <location>
        <begin position="125"/>
        <end position="143"/>
    </location>
</feature>
<feature type="transmembrane region" description="Helical" evidence="5">
    <location>
        <begin position="170"/>
        <end position="196"/>
    </location>
</feature>
<proteinExistence type="predicted"/>
<feature type="transmembrane region" description="Helical" evidence="5">
    <location>
        <begin position="313"/>
        <end position="335"/>
    </location>
</feature>
<dbReference type="InterPro" id="IPR001902">
    <property type="entry name" value="SLC26A/SulP_fam"/>
</dbReference>
<feature type="transmembrane region" description="Helical" evidence="5">
    <location>
        <begin position="21"/>
        <end position="42"/>
    </location>
</feature>
<dbReference type="EMBL" id="CP072642">
    <property type="protein sequence ID" value="QUV94682.1"/>
    <property type="molecule type" value="Genomic_DNA"/>
</dbReference>
<feature type="transmembrane region" description="Helical" evidence="5">
    <location>
        <begin position="72"/>
        <end position="89"/>
    </location>
</feature>